<organism evidence="3 4">
    <name type="scientific">Marinomonas sargassi</name>
    <dbReference type="NCBI Taxonomy" id="2984494"/>
    <lineage>
        <taxon>Bacteria</taxon>
        <taxon>Pseudomonadati</taxon>
        <taxon>Pseudomonadota</taxon>
        <taxon>Gammaproteobacteria</taxon>
        <taxon>Oceanospirillales</taxon>
        <taxon>Oceanospirillaceae</taxon>
        <taxon>Marinomonas</taxon>
    </lineage>
</organism>
<dbReference type="InterPro" id="IPR037138">
    <property type="entry name" value="His_deacetylse_dom_sf"/>
</dbReference>
<dbReference type="InterPro" id="IPR023801">
    <property type="entry name" value="His_deacetylse_dom"/>
</dbReference>
<protein>
    <submittedName>
        <fullName evidence="3">Histone deacetylase family protein</fullName>
    </submittedName>
</protein>
<dbReference type="InterPro" id="IPR023696">
    <property type="entry name" value="Ureohydrolase_dom_sf"/>
</dbReference>
<dbReference type="EMBL" id="JAOVZB010000001">
    <property type="protein sequence ID" value="MCV2401740.1"/>
    <property type="molecule type" value="Genomic_DNA"/>
</dbReference>
<keyword evidence="4" id="KW-1185">Reference proteome</keyword>
<evidence type="ECO:0000259" key="2">
    <source>
        <dbReference type="Pfam" id="PF00850"/>
    </source>
</evidence>
<dbReference type="PRINTS" id="PR01270">
    <property type="entry name" value="HDASUPER"/>
</dbReference>
<dbReference type="Pfam" id="PF00850">
    <property type="entry name" value="Hist_deacetyl"/>
    <property type="match status" value="1"/>
</dbReference>
<gene>
    <name evidence="3" type="ORF">OFY17_02470</name>
</gene>
<dbReference type="PANTHER" id="PTHR10625">
    <property type="entry name" value="HISTONE DEACETYLASE HDAC1-RELATED"/>
    <property type="match status" value="1"/>
</dbReference>
<dbReference type="Gene3D" id="3.40.800.20">
    <property type="entry name" value="Histone deacetylase domain"/>
    <property type="match status" value="1"/>
</dbReference>
<dbReference type="InterPro" id="IPR000286">
    <property type="entry name" value="HDACs"/>
</dbReference>
<feature type="domain" description="Histone deacetylase" evidence="2">
    <location>
        <begin position="20"/>
        <end position="302"/>
    </location>
</feature>
<dbReference type="SUPFAM" id="SSF52768">
    <property type="entry name" value="Arginase/deacetylase"/>
    <property type="match status" value="1"/>
</dbReference>
<proteinExistence type="inferred from homology"/>
<evidence type="ECO:0000256" key="1">
    <source>
        <dbReference type="ARBA" id="ARBA00005947"/>
    </source>
</evidence>
<evidence type="ECO:0000313" key="3">
    <source>
        <dbReference type="EMBL" id="MCV2401740.1"/>
    </source>
</evidence>
<dbReference type="RefSeq" id="WP_263529114.1">
    <property type="nucleotide sequence ID" value="NZ_JAOVZB010000001.1"/>
</dbReference>
<comment type="similarity">
    <text evidence="1">Belongs to the histone deacetylase family.</text>
</comment>
<dbReference type="PANTHER" id="PTHR10625:SF10">
    <property type="entry name" value="HISTONE DEACETYLASE HDAC1"/>
    <property type="match status" value="1"/>
</dbReference>
<name>A0ABT2YPC1_9GAMM</name>
<sequence>MTTAYITHTYCDRHNMGDEHPESPQRLGAIQNRLITGQLMDFIRRMEAEPASREQLEATHDANYVASVYKQSPTEGAVELDQDTLMMTHTLDAAIHAAGCVTTAVDRVMSGEVNNAFCAIRPPGHHAEFDKAMGFCFFNNIAVGTRHAVQAYGLERVAIVDFDVHHGNGTENIFQSDPNVLYASSYQHPLFPYSEPSTAHDNILHIPLEAGTDSEAFRAAISEQLLPMLDAYQPQLLMISAGFDAHKEDPMGQLRLDESDFIWITEQLMGIADRHCDGKIVSVLEGGYNIDALGRAAFCHIKSLMKL</sequence>
<dbReference type="Proteomes" id="UP001209713">
    <property type="component" value="Unassembled WGS sequence"/>
</dbReference>
<comment type="caution">
    <text evidence="3">The sequence shown here is derived from an EMBL/GenBank/DDBJ whole genome shotgun (WGS) entry which is preliminary data.</text>
</comment>
<reference evidence="3 4" key="1">
    <citation type="submission" date="2022-10" db="EMBL/GenBank/DDBJ databases">
        <title>Marinomonas transparenta sp. nov. and Marinomonas sargassi sp. nov., isolated from marine alga (Sargassum natans (L.) Gaillon).</title>
        <authorList>
            <person name="Wang Y."/>
        </authorList>
    </citation>
    <scope>NUCLEOTIDE SEQUENCE [LARGE SCALE GENOMIC DNA]</scope>
    <source>
        <strain evidence="3 4">C2222</strain>
    </source>
</reference>
<accession>A0ABT2YPC1</accession>
<evidence type="ECO:0000313" key="4">
    <source>
        <dbReference type="Proteomes" id="UP001209713"/>
    </source>
</evidence>
<dbReference type="CDD" id="cd11599">
    <property type="entry name" value="HDAC_classII_2"/>
    <property type="match status" value="1"/>
</dbReference>